<proteinExistence type="predicted"/>
<dbReference type="GO" id="GO:0042605">
    <property type="term" value="F:peptide antigen binding"/>
    <property type="evidence" value="ECO:0007669"/>
    <property type="project" value="TreeGrafter"/>
</dbReference>
<keyword evidence="2" id="KW-0391">Immunity</keyword>
<keyword evidence="6" id="KW-1279">T cell receptor</keyword>
<evidence type="ECO:0000256" key="4">
    <source>
        <dbReference type="ARBA" id="ARBA00023170"/>
    </source>
</evidence>
<dbReference type="AlphaFoldDB" id="A0A8C6MP18"/>
<dbReference type="SUPFAM" id="SSF48726">
    <property type="entry name" value="Immunoglobulin"/>
    <property type="match status" value="1"/>
</dbReference>
<dbReference type="Gene3D" id="2.60.40.10">
    <property type="entry name" value="Immunoglobulins"/>
    <property type="match status" value="1"/>
</dbReference>
<dbReference type="InterPro" id="IPR007110">
    <property type="entry name" value="Ig-like_dom"/>
</dbReference>
<name>A0A8C6MP18_MUSSI</name>
<keyword evidence="3" id="KW-1064">Adaptive immunity</keyword>
<reference evidence="8" key="2">
    <citation type="submission" date="2025-09" db="UniProtKB">
        <authorList>
            <consortium name="Ensembl"/>
        </authorList>
    </citation>
    <scope>IDENTIFICATION</scope>
</reference>
<evidence type="ECO:0000259" key="7">
    <source>
        <dbReference type="PROSITE" id="PS50835"/>
    </source>
</evidence>
<keyword evidence="1" id="KW-0732">Signal</keyword>
<evidence type="ECO:0000256" key="1">
    <source>
        <dbReference type="ARBA" id="ARBA00022729"/>
    </source>
</evidence>
<dbReference type="InterPro" id="IPR013106">
    <property type="entry name" value="Ig_V-set"/>
</dbReference>
<dbReference type="PROSITE" id="PS50835">
    <property type="entry name" value="IG_LIKE"/>
    <property type="match status" value="1"/>
</dbReference>
<dbReference type="InterPro" id="IPR036179">
    <property type="entry name" value="Ig-like_dom_sf"/>
</dbReference>
<reference evidence="8" key="1">
    <citation type="submission" date="2025-08" db="UniProtKB">
        <authorList>
            <consortium name="Ensembl"/>
        </authorList>
    </citation>
    <scope>IDENTIFICATION</scope>
</reference>
<dbReference type="InterPro" id="IPR003599">
    <property type="entry name" value="Ig_sub"/>
</dbReference>
<dbReference type="PANTHER" id="PTHR19343:SF5">
    <property type="entry name" value="T CELL RECEPTOR ALPHA VARIABLE 7-6"/>
    <property type="match status" value="1"/>
</dbReference>
<dbReference type="SMART" id="SM00409">
    <property type="entry name" value="IG"/>
    <property type="match status" value="1"/>
</dbReference>
<dbReference type="GO" id="GO:0042101">
    <property type="term" value="C:T cell receptor complex"/>
    <property type="evidence" value="ECO:0007669"/>
    <property type="project" value="UniProtKB-KW"/>
</dbReference>
<dbReference type="SMART" id="SM00406">
    <property type="entry name" value="IGv"/>
    <property type="match status" value="1"/>
</dbReference>
<feature type="domain" description="Ig-like" evidence="7">
    <location>
        <begin position="14"/>
        <end position="104"/>
    </location>
</feature>
<evidence type="ECO:0000256" key="3">
    <source>
        <dbReference type="ARBA" id="ARBA00023130"/>
    </source>
</evidence>
<dbReference type="PANTHER" id="PTHR19343">
    <property type="entry name" value="T CELL RECEPTOR ALPHA VARIABLE 1-2"/>
    <property type="match status" value="1"/>
</dbReference>
<dbReference type="Ensembl" id="ENSMSIT00000002394.1">
    <property type="protein sequence ID" value="ENSMSIP00000001884.1"/>
    <property type="gene ID" value="ENSMSIG00000001801.1"/>
</dbReference>
<evidence type="ECO:0000313" key="8">
    <source>
        <dbReference type="Ensembl" id="ENSMSIP00000001884.1"/>
    </source>
</evidence>
<evidence type="ECO:0000256" key="5">
    <source>
        <dbReference type="ARBA" id="ARBA00023319"/>
    </source>
</evidence>
<evidence type="ECO:0000256" key="6">
    <source>
        <dbReference type="ARBA" id="ARBA00043266"/>
    </source>
</evidence>
<dbReference type="InterPro" id="IPR013783">
    <property type="entry name" value="Ig-like_fold"/>
</dbReference>
<dbReference type="Proteomes" id="UP000694415">
    <property type="component" value="Unplaced"/>
</dbReference>
<dbReference type="GO" id="GO:0002250">
    <property type="term" value="P:adaptive immune response"/>
    <property type="evidence" value="ECO:0007669"/>
    <property type="project" value="UniProtKB-KW"/>
</dbReference>
<sequence length="130" mass="14323">NMALRVFLKANSQEKVQQSPDSLIVPEGAMASLNCTFSDSASQSIWWYQQHPGKGPKALISIFSNGNKKEGRLTVYLNRASLHVSLHIKDSQPSDSTVYLCAVSTQCSPGTCSLHPNIVGFHRSELEFRT</sequence>
<evidence type="ECO:0000256" key="2">
    <source>
        <dbReference type="ARBA" id="ARBA00022859"/>
    </source>
</evidence>
<keyword evidence="5" id="KW-0393">Immunoglobulin domain</keyword>
<accession>A0A8C6MP18</accession>
<evidence type="ECO:0000313" key="9">
    <source>
        <dbReference type="Proteomes" id="UP000694415"/>
    </source>
</evidence>
<dbReference type="Pfam" id="PF07686">
    <property type="entry name" value="V-set"/>
    <property type="match status" value="1"/>
</dbReference>
<keyword evidence="4" id="KW-0675">Receptor</keyword>
<dbReference type="GeneTree" id="ENSGT00940000153130"/>
<keyword evidence="9" id="KW-1185">Reference proteome</keyword>
<dbReference type="InterPro" id="IPR051006">
    <property type="entry name" value="TCR_variable_domain"/>
</dbReference>
<organism evidence="8 9">
    <name type="scientific">Mus spicilegus</name>
    <name type="common">Mound-building mouse</name>
    <dbReference type="NCBI Taxonomy" id="10103"/>
    <lineage>
        <taxon>Eukaryota</taxon>
        <taxon>Metazoa</taxon>
        <taxon>Chordata</taxon>
        <taxon>Craniata</taxon>
        <taxon>Vertebrata</taxon>
        <taxon>Euteleostomi</taxon>
        <taxon>Mammalia</taxon>
        <taxon>Eutheria</taxon>
        <taxon>Euarchontoglires</taxon>
        <taxon>Glires</taxon>
        <taxon>Rodentia</taxon>
        <taxon>Myomorpha</taxon>
        <taxon>Muroidea</taxon>
        <taxon>Muridae</taxon>
        <taxon>Murinae</taxon>
        <taxon>Mus</taxon>
        <taxon>Mus</taxon>
    </lineage>
</organism>
<protein>
    <recommendedName>
        <fullName evidence="7">Ig-like domain-containing protein</fullName>
    </recommendedName>
</protein>